<dbReference type="PANTHER" id="PTHR20963:SF8">
    <property type="entry name" value="MULTIPLE INOSITOL POLYPHOSPHATE PHOSPHATASE 1"/>
    <property type="match status" value="1"/>
</dbReference>
<dbReference type="EMBL" id="NCKU01000112">
    <property type="protein sequence ID" value="RWS17167.1"/>
    <property type="molecule type" value="Genomic_DNA"/>
</dbReference>
<dbReference type="PANTHER" id="PTHR20963">
    <property type="entry name" value="MULTIPLE INOSITOL POLYPHOSPHATE PHOSPHATASE-RELATED"/>
    <property type="match status" value="1"/>
</dbReference>
<reference evidence="16 17" key="1">
    <citation type="journal article" date="2018" name="Gigascience">
        <title>Genomes of trombidid mites reveal novel predicted allergens and laterally-transferred genes associated with secondary metabolism.</title>
        <authorList>
            <person name="Dong X."/>
            <person name="Chaisiri K."/>
            <person name="Xia D."/>
            <person name="Armstrong S.D."/>
            <person name="Fang Y."/>
            <person name="Donnelly M.J."/>
            <person name="Kadowaki T."/>
            <person name="McGarry J.W."/>
            <person name="Darby A.C."/>
            <person name="Makepeace B.L."/>
        </authorList>
    </citation>
    <scope>NUCLEOTIDE SEQUENCE [LARGE SCALE GENOMIC DNA]</scope>
    <source>
        <strain evidence="16">UoL-WK</strain>
    </source>
</reference>
<dbReference type="GO" id="GO:0034417">
    <property type="term" value="F:bisphosphoglycerate 3-phosphatase activity"/>
    <property type="evidence" value="ECO:0007669"/>
    <property type="project" value="UniProtKB-EC"/>
</dbReference>
<dbReference type="Proteomes" id="UP000285301">
    <property type="component" value="Unassembled WGS sequence"/>
</dbReference>
<evidence type="ECO:0000256" key="10">
    <source>
        <dbReference type="ARBA" id="ARBA00043668"/>
    </source>
</evidence>
<evidence type="ECO:0000256" key="7">
    <source>
        <dbReference type="ARBA" id="ARBA00022801"/>
    </source>
</evidence>
<protein>
    <recommendedName>
        <fullName evidence="5">Multiple inositol polyphosphate phosphatase 1</fullName>
        <ecNumber evidence="4">3.1.3.62</ecNumber>
        <ecNumber evidence="3">3.1.3.80</ecNumber>
    </recommendedName>
    <alternativeName>
        <fullName evidence="9">2,3-bisphosphoglycerate 3-phosphatase</fullName>
    </alternativeName>
</protein>
<name>A0A3S3PDE2_9ACAR</name>
<proteinExistence type="inferred from homology"/>
<keyword evidence="7" id="KW-0378">Hydrolase</keyword>
<reference evidence="16" key="2">
    <citation type="submission" date="2018-11" db="EMBL/GenBank/DDBJ databases">
        <title>Trombidioid mite genomics.</title>
        <authorList>
            <person name="Dong X."/>
        </authorList>
    </citation>
    <scope>NUCLEOTIDE SEQUENCE</scope>
    <source>
        <strain evidence="16">UoL-WK</strain>
    </source>
</reference>
<dbReference type="EC" id="3.1.3.62" evidence="4"/>
<evidence type="ECO:0000256" key="8">
    <source>
        <dbReference type="ARBA" id="ARBA00023136"/>
    </source>
</evidence>
<feature type="chain" id="PRO_5036094756" description="Multiple inositol polyphosphate phosphatase 1" evidence="14">
    <location>
        <begin position="22"/>
        <end position="501"/>
    </location>
</feature>
<evidence type="ECO:0000256" key="4">
    <source>
        <dbReference type="ARBA" id="ARBA00013040"/>
    </source>
</evidence>
<organism evidence="16 17">
    <name type="scientific">Dinothrombium tinctorium</name>
    <dbReference type="NCBI Taxonomy" id="1965070"/>
    <lineage>
        <taxon>Eukaryota</taxon>
        <taxon>Metazoa</taxon>
        <taxon>Ecdysozoa</taxon>
        <taxon>Arthropoda</taxon>
        <taxon>Chelicerata</taxon>
        <taxon>Arachnida</taxon>
        <taxon>Acari</taxon>
        <taxon>Acariformes</taxon>
        <taxon>Trombidiformes</taxon>
        <taxon>Prostigmata</taxon>
        <taxon>Anystina</taxon>
        <taxon>Parasitengona</taxon>
        <taxon>Trombidioidea</taxon>
        <taxon>Trombidiidae</taxon>
        <taxon>Dinothrombium</taxon>
    </lineage>
</organism>
<dbReference type="STRING" id="1965070.A0A3S3PDE2"/>
<dbReference type="CDD" id="cd07061">
    <property type="entry name" value="HP_HAP_like"/>
    <property type="match status" value="1"/>
</dbReference>
<dbReference type="InterPro" id="IPR029033">
    <property type="entry name" value="His_PPase_superfam"/>
</dbReference>
<evidence type="ECO:0000256" key="1">
    <source>
        <dbReference type="ARBA" id="ARBA00004370"/>
    </source>
</evidence>
<keyword evidence="6 14" id="KW-0732">Signal</keyword>
<dbReference type="Pfam" id="PF00328">
    <property type="entry name" value="His_Phos_2"/>
    <property type="match status" value="1"/>
</dbReference>
<evidence type="ECO:0000256" key="11">
    <source>
        <dbReference type="ARBA" id="ARBA00043671"/>
    </source>
</evidence>
<comment type="subcellular location">
    <subcellularLocation>
        <location evidence="1">Membrane</location>
    </subcellularLocation>
</comment>
<evidence type="ECO:0000313" key="17">
    <source>
        <dbReference type="Proteomes" id="UP000285301"/>
    </source>
</evidence>
<dbReference type="GO" id="GO:0052745">
    <property type="term" value="F:inositol phosphate phosphatase activity"/>
    <property type="evidence" value="ECO:0007669"/>
    <property type="project" value="TreeGrafter"/>
</dbReference>
<comment type="catalytic activity">
    <reaction evidence="10">
        <text>1D-myo-inositol 1,2,5,6-tetrakisphosphate + H2O = 1D-myo-inositol 1,2,6-trisphosphate + phosphate</text>
        <dbReference type="Rhea" id="RHEA:77119"/>
        <dbReference type="ChEBI" id="CHEBI:15377"/>
        <dbReference type="ChEBI" id="CHEBI:43474"/>
        <dbReference type="ChEBI" id="CHEBI:195535"/>
        <dbReference type="ChEBI" id="CHEBI:195537"/>
        <dbReference type="EC" id="3.1.3.62"/>
    </reaction>
    <physiologicalReaction direction="left-to-right" evidence="10">
        <dbReference type="Rhea" id="RHEA:77120"/>
    </physiologicalReaction>
</comment>
<evidence type="ECO:0000256" key="5">
    <source>
        <dbReference type="ARBA" id="ARBA00018097"/>
    </source>
</evidence>
<gene>
    <name evidence="16" type="ORF">B4U79_17746</name>
    <name evidence="15" type="ORF">B4U79_17753</name>
</gene>
<comment type="catalytic activity">
    <reaction evidence="11">
        <text>1D-myo-inositol 1,2,4,5,6-pentakisphosphate + H2O = 1D-myo-inositol 1,2,5,6-tetrakisphosphate + phosphate</text>
        <dbReference type="Rhea" id="RHEA:77115"/>
        <dbReference type="ChEBI" id="CHEBI:15377"/>
        <dbReference type="ChEBI" id="CHEBI:43474"/>
        <dbReference type="ChEBI" id="CHEBI:57798"/>
        <dbReference type="ChEBI" id="CHEBI:195535"/>
        <dbReference type="EC" id="3.1.3.62"/>
    </reaction>
    <physiologicalReaction direction="left-to-right" evidence="11">
        <dbReference type="Rhea" id="RHEA:77116"/>
    </physiologicalReaction>
</comment>
<comment type="catalytic activity">
    <reaction evidence="13">
        <text>(2R)-2,3-bisphosphoglycerate + H2O = (2R)-2-phosphoglycerate + phosphate</text>
        <dbReference type="Rhea" id="RHEA:27381"/>
        <dbReference type="ChEBI" id="CHEBI:15377"/>
        <dbReference type="ChEBI" id="CHEBI:43474"/>
        <dbReference type="ChEBI" id="CHEBI:58248"/>
        <dbReference type="ChEBI" id="CHEBI:58289"/>
        <dbReference type="EC" id="3.1.3.80"/>
    </reaction>
    <physiologicalReaction direction="left-to-right" evidence="13">
        <dbReference type="Rhea" id="RHEA:27382"/>
    </physiologicalReaction>
</comment>
<dbReference type="GO" id="GO:0016020">
    <property type="term" value="C:membrane"/>
    <property type="evidence" value="ECO:0007669"/>
    <property type="project" value="UniProtKB-SubCell"/>
</dbReference>
<keyword evidence="17" id="KW-1185">Reference proteome</keyword>
<keyword evidence="8" id="KW-0472">Membrane</keyword>
<evidence type="ECO:0000256" key="3">
    <source>
        <dbReference type="ARBA" id="ARBA00012976"/>
    </source>
</evidence>
<evidence type="ECO:0000256" key="9">
    <source>
        <dbReference type="ARBA" id="ARBA00031642"/>
    </source>
</evidence>
<dbReference type="AlphaFoldDB" id="A0A3S3PDE2"/>
<evidence type="ECO:0000256" key="2">
    <source>
        <dbReference type="ARBA" id="ARBA00008422"/>
    </source>
</evidence>
<comment type="catalytic activity">
    <reaction evidence="12">
        <text>1D-myo-inositol hexakisphosphate + H2O = 1D-myo-inositol 1,2,4,5,6-pentakisphosphate + phosphate</text>
        <dbReference type="Rhea" id="RHEA:16989"/>
        <dbReference type="ChEBI" id="CHEBI:15377"/>
        <dbReference type="ChEBI" id="CHEBI:43474"/>
        <dbReference type="ChEBI" id="CHEBI:57798"/>
        <dbReference type="ChEBI" id="CHEBI:58130"/>
        <dbReference type="EC" id="3.1.3.62"/>
    </reaction>
    <physiologicalReaction direction="left-to-right" evidence="12">
        <dbReference type="Rhea" id="RHEA:16990"/>
    </physiologicalReaction>
</comment>
<evidence type="ECO:0000256" key="6">
    <source>
        <dbReference type="ARBA" id="ARBA00022729"/>
    </source>
</evidence>
<feature type="signal peptide" evidence="14">
    <location>
        <begin position="1"/>
        <end position="21"/>
    </location>
</feature>
<dbReference type="EMBL" id="NCKU01000111">
    <property type="protein sequence ID" value="RWS17179.1"/>
    <property type="molecule type" value="Genomic_DNA"/>
</dbReference>
<evidence type="ECO:0000256" key="12">
    <source>
        <dbReference type="ARBA" id="ARBA00043691"/>
    </source>
</evidence>
<accession>A0A3S3PDE2</accession>
<evidence type="ECO:0000256" key="13">
    <source>
        <dbReference type="ARBA" id="ARBA00043832"/>
    </source>
</evidence>
<evidence type="ECO:0000313" key="16">
    <source>
        <dbReference type="EMBL" id="RWS17179.1"/>
    </source>
</evidence>
<comment type="caution">
    <text evidence="16">The sequence shown here is derived from an EMBL/GenBank/DDBJ whole genome shotgun (WGS) entry which is preliminary data.</text>
</comment>
<dbReference type="GO" id="GO:0003993">
    <property type="term" value="F:acid phosphatase activity"/>
    <property type="evidence" value="ECO:0007669"/>
    <property type="project" value="TreeGrafter"/>
</dbReference>
<evidence type="ECO:0000256" key="14">
    <source>
        <dbReference type="SAM" id="SignalP"/>
    </source>
</evidence>
<dbReference type="SUPFAM" id="SSF53254">
    <property type="entry name" value="Phosphoglycerate mutase-like"/>
    <property type="match status" value="1"/>
</dbReference>
<evidence type="ECO:0000313" key="15">
    <source>
        <dbReference type="EMBL" id="RWS17167.1"/>
    </source>
</evidence>
<dbReference type="EC" id="3.1.3.80" evidence="3"/>
<comment type="similarity">
    <text evidence="2">Belongs to the histidine acid phosphatase family. MINPP1 subfamily.</text>
</comment>
<dbReference type="OrthoDB" id="6509975at2759"/>
<dbReference type="Gene3D" id="3.40.50.1240">
    <property type="entry name" value="Phosphoglycerate mutase-like"/>
    <property type="match status" value="1"/>
</dbReference>
<sequence>MMRRNVALFILTLLYFTIERCLNCANFNLTTRCYTKVRNNVYRLYATKTTFTENQLNLGDKIELDYHRLKELKDWKPIMLYVVARHAIRFPDREDIEEMSQYLPQIRDEILKNRGELCDDDVKAFENWRFQMTPDDDNNVCERGREETILTAFNLRKIFKKLLNPREAKISIGVTEKTRTSQTADTFITGLRLYDKVKNIIDSDDSSEESSDKAWRKHSHWMPKKEAKDILRFHAKCKKVYKQNGGKLEKPKAVIELRNSDLVSSLGKRVKERLGIATAGKNLSDYQFVEVIAKACRFEYACQVDTPWCSAFGEPELKVLEYIEDLEDFLDDAYGRKLNGDMACPLVKDLTTKLRNAAMSNSKRQSFLYFTHAGALKRFYTTLHLFADNDMLVDKSPENGYCSRENRKWRSSLNAPFGANFVIALYEKKKSRKSRQKEHIVVAFVNGKSEIIRKCSSKFCPLEEFLSKFADSENCDLNQICKPNIHNTNNTESSVPIEDNM</sequence>
<dbReference type="InterPro" id="IPR000560">
    <property type="entry name" value="His_Pase_clade-2"/>
</dbReference>